<evidence type="ECO:0000313" key="1">
    <source>
        <dbReference type="EMBL" id="GBN53983.1"/>
    </source>
</evidence>
<dbReference type="Proteomes" id="UP000499080">
    <property type="component" value="Unassembled WGS sequence"/>
</dbReference>
<evidence type="ECO:0000313" key="2">
    <source>
        <dbReference type="Proteomes" id="UP000499080"/>
    </source>
</evidence>
<dbReference type="AlphaFoldDB" id="A0A4Y2PSZ1"/>
<protein>
    <submittedName>
        <fullName evidence="1">Uncharacterized protein</fullName>
    </submittedName>
</protein>
<dbReference type="EMBL" id="BGPR01011990">
    <property type="protein sequence ID" value="GBN53983.1"/>
    <property type="molecule type" value="Genomic_DNA"/>
</dbReference>
<keyword evidence="2" id="KW-1185">Reference proteome</keyword>
<accession>A0A4Y2PSZ1</accession>
<reference evidence="1 2" key="1">
    <citation type="journal article" date="2019" name="Sci. Rep.">
        <title>Orb-weaving spider Araneus ventricosus genome elucidates the spidroin gene catalogue.</title>
        <authorList>
            <person name="Kono N."/>
            <person name="Nakamura H."/>
            <person name="Ohtoshi R."/>
            <person name="Moran D.A.P."/>
            <person name="Shinohara A."/>
            <person name="Yoshida Y."/>
            <person name="Fujiwara M."/>
            <person name="Mori M."/>
            <person name="Tomita M."/>
            <person name="Arakawa K."/>
        </authorList>
    </citation>
    <scope>NUCLEOTIDE SEQUENCE [LARGE SCALE GENOMIC DNA]</scope>
</reference>
<name>A0A4Y2PSZ1_ARAVE</name>
<comment type="caution">
    <text evidence="1">The sequence shown here is derived from an EMBL/GenBank/DDBJ whole genome shotgun (WGS) entry which is preliminary data.</text>
</comment>
<gene>
    <name evidence="1" type="ORF">AVEN_75830_1</name>
</gene>
<proteinExistence type="predicted"/>
<organism evidence="1 2">
    <name type="scientific">Araneus ventricosus</name>
    <name type="common">Orbweaver spider</name>
    <name type="synonym">Epeira ventricosa</name>
    <dbReference type="NCBI Taxonomy" id="182803"/>
    <lineage>
        <taxon>Eukaryota</taxon>
        <taxon>Metazoa</taxon>
        <taxon>Ecdysozoa</taxon>
        <taxon>Arthropoda</taxon>
        <taxon>Chelicerata</taxon>
        <taxon>Arachnida</taxon>
        <taxon>Araneae</taxon>
        <taxon>Araneomorphae</taxon>
        <taxon>Entelegynae</taxon>
        <taxon>Araneoidea</taxon>
        <taxon>Araneidae</taxon>
        <taxon>Araneus</taxon>
    </lineage>
</organism>
<sequence length="120" mass="13742">MIILRARLLSQQIAANVCRTFSTEKTSTPKYWHAKFPDKKPRSFDEMPTVEEPNALIPRKVSNRPLSVKRLKPKSSICGRALECPSGRIDTVKCDFKPYRRKVEVQVQCFSNLSKGIGKY</sequence>